<name>A0A2R5GNN0_9STRA</name>
<dbReference type="InterPro" id="IPR011009">
    <property type="entry name" value="Kinase-like_dom_sf"/>
</dbReference>
<dbReference type="SMART" id="SM00248">
    <property type="entry name" value="ANK"/>
    <property type="match status" value="26"/>
</dbReference>
<proteinExistence type="predicted"/>
<feature type="repeat" description="ANK" evidence="3">
    <location>
        <begin position="104"/>
        <end position="136"/>
    </location>
</feature>
<dbReference type="SUPFAM" id="SSF48403">
    <property type="entry name" value="Ankyrin repeat"/>
    <property type="match status" value="4"/>
</dbReference>
<sequence length="1878" mass="206891">MSMGTLFELVAEGDLRSLKRAIEHDPSKLNQQTSPLTLLMWSVYPRSGGHPKIAKWLVAQGAKMDLQEMGHGRTALMIACGYDQPEAAEMLIKSGANLDIQAKTGYTALMFACQNKQPRLARMIIKRGAALDLANSDGWTALMTAACHGEPDTVGLLADYGASLDLQNKTGMTALLGAIEHGKEENALLLIERGAAVDIVNRDGYSALMTACSLQLPRVASVLLDRGADPTIVAESGWTALMLAARHGMTDTVQLLIQRGAPIHVRDPEGWTPYQLARLCGSKETIEVLVKFGADLACALSPSRTALLLACRNDDHGTVRRLLAEGADPNTADEKDVSSLMDACRHGRKEIAFLLIQSGADINARALNGWTALMMACRNNQPEIARHLVDLNASLDDRSNAGWTALSLACRYHLPEIARLLIAAGANLNLRKTDGWSALMYACGYGQPETARALILNGANLDFEDTHGSTALVLARFNKLDEIADMLIKHGASDEFGSPYANNASAQEFPAGSHSPFPSDPQMHEASVVLSEEAYSKRIDGLEISKALLEACRSDEAKRAQDLIEAGADLDFQDAEGWTPLICAAVNGMDSTVRFLVDNGAALDLKTRKDQFTALMHACESGDFGIVKILVERGADFEIQNSNGGTALILACRYEFPDIANYLIEQGADVTVCDNHKQTALFFAERNSLSKTISLLQRYGAVESSHHSHPSEDLHARPRPHQATALLDACRNGRGDDARALIGSGFEIDTQDVRGWTALMLACSNGLPEIAELLIAKGADVNAQKQDGWTALMFACRHKQERVAQLLMECGADINTQNCNGWTALIVSSRYRATETAQGLILRGADLDKKDTMGRTALDFACVYADAKLVQALLAAGATADVRDERDRSLISIVKALGKRDIVRLLQNAKTGLAKMNRHTAPTECEEELLASADRDSLSYELIRACREGRMAEARAIVLEGAPLDVSDPSGWTPLMYACRCEDTRLAELLVNRGAKLDSQNSDGWSALMLACRLERRHLVDILLCYGAKVDLRANQGWTALMLSCFDLDAEVLPADQTVNVSCAQLCWTAGASLHWSSVDGQTAPTIAKSTSNRKDVEIFLDFVGESDLAAYLLDDQQLPRSTVLSFFQKNILTFQDVAKLDESALVCLGVNNNAQATKILRAAAKRSLAVSYPLDPAQQHQTMIDVHCLVAEVARAREETPEDLHGVLLHERIRQALTDLDAFADPFSSLTELVERMDNIDVQMAVFDDLQAEMARDSSRSAERDRARDALVRFISSAFEDGQGEQTLANWQTDVGIRRMLEVCESAWCEAGFGEIPSLSSDASIDFSVMKTGIEEVHDLERSFVSHANLIKSRYLQTCDALRALSKRSEELVPDRSTLFFSIEHPEVTYKLTEEIKQVENALFEELNALRADLPSMRRLVFASQNFLMSAIIYFRNTLPEELGDLVNRIKNVKALKAYLEQGSKAPDTRPIVVLRKELFDLRRSRAHAVQELEYAREAREALCAENDEEIAQLEEQVSAINLYDTCRDVCRQRADILAHAEQHYPELLHDSAWLRTLGIMDVGQVELSKLGLWWDGVTLQDFTIVSRLSSTPGKEVLHVCDPYGQDLVLREFHLIEAGRSRHFFAQMTTLAKIQSPHLVHVEAIFMKSPQTGYLVSPLYTGGNLASFIRNDTKTSVKERRFLAVGILEGLCALHDCGFVHSFLEPKRVFLTSTLEPVLQPFDGELSSERSMSNLMQTADSYLALETHEGRHKAVNTSVDVFAAGVIFKELFPNCSSAMCELIAAMCSADPESRPTAREALHHMHVQKCPEKPPGEDGLFADLHVVHEAWAKLRSKRVNAYLRYQISNEAMRAIVRSEIKPYLTHDIYESTSSPGFT</sequence>
<dbReference type="GO" id="GO:0005524">
    <property type="term" value="F:ATP binding"/>
    <property type="evidence" value="ECO:0007669"/>
    <property type="project" value="InterPro"/>
</dbReference>
<reference evidence="6 7" key="1">
    <citation type="submission" date="2017-12" db="EMBL/GenBank/DDBJ databases">
        <title>Sequencing, de novo assembly and annotation of complete genome of a new Thraustochytrid species, strain FCC1311.</title>
        <authorList>
            <person name="Sedici K."/>
            <person name="Godart F."/>
            <person name="Aiese Cigliano R."/>
            <person name="Sanseverino W."/>
            <person name="Barakat M."/>
            <person name="Ortet P."/>
            <person name="Marechal E."/>
            <person name="Cagnac O."/>
            <person name="Amato A."/>
        </authorList>
    </citation>
    <scope>NUCLEOTIDE SEQUENCE [LARGE SCALE GENOMIC DNA]</scope>
</reference>
<dbReference type="EMBL" id="BEYU01000122">
    <property type="protein sequence ID" value="GBG32490.1"/>
    <property type="molecule type" value="Genomic_DNA"/>
</dbReference>
<evidence type="ECO:0000256" key="1">
    <source>
        <dbReference type="ARBA" id="ARBA00022737"/>
    </source>
</evidence>
<keyword evidence="1" id="KW-0677">Repeat</keyword>
<evidence type="ECO:0000256" key="3">
    <source>
        <dbReference type="PROSITE-ProRule" id="PRU00023"/>
    </source>
</evidence>
<evidence type="ECO:0000259" key="5">
    <source>
        <dbReference type="PROSITE" id="PS50175"/>
    </source>
</evidence>
<dbReference type="InterPro" id="IPR001995">
    <property type="entry name" value="Peptidase_A2_cat"/>
</dbReference>
<dbReference type="GO" id="GO:0006508">
    <property type="term" value="P:proteolysis"/>
    <property type="evidence" value="ECO:0007669"/>
    <property type="project" value="InterPro"/>
</dbReference>
<feature type="repeat" description="ANK" evidence="3">
    <location>
        <begin position="170"/>
        <end position="202"/>
    </location>
</feature>
<evidence type="ECO:0000313" key="6">
    <source>
        <dbReference type="EMBL" id="GBG32490.1"/>
    </source>
</evidence>
<feature type="repeat" description="ANK" evidence="3">
    <location>
        <begin position="970"/>
        <end position="1002"/>
    </location>
</feature>
<protein>
    <submittedName>
        <fullName evidence="6">Ankyrin repeat domain-containing protein 50</fullName>
    </submittedName>
</protein>
<evidence type="ECO:0000313" key="7">
    <source>
        <dbReference type="Proteomes" id="UP000241890"/>
    </source>
</evidence>
<feature type="repeat" description="ANK" evidence="3">
    <location>
        <begin position="269"/>
        <end position="296"/>
    </location>
</feature>
<dbReference type="Pfam" id="PF00069">
    <property type="entry name" value="Pkinase"/>
    <property type="match status" value="1"/>
</dbReference>
<feature type="repeat" description="ANK" evidence="3">
    <location>
        <begin position="853"/>
        <end position="885"/>
    </location>
</feature>
<feature type="repeat" description="ANK" evidence="3">
    <location>
        <begin position="610"/>
        <end position="642"/>
    </location>
</feature>
<dbReference type="PANTHER" id="PTHR24173:SF74">
    <property type="entry name" value="ANKYRIN REPEAT DOMAIN-CONTAINING PROTEIN 16"/>
    <property type="match status" value="1"/>
</dbReference>
<comment type="caution">
    <text evidence="6">The sequence shown here is derived from an EMBL/GenBank/DDBJ whole genome shotgun (WGS) entry which is preliminary data.</text>
</comment>
<feature type="repeat" description="ANK" evidence="3">
    <location>
        <begin position="434"/>
        <end position="466"/>
    </location>
</feature>
<dbReference type="PANTHER" id="PTHR24173">
    <property type="entry name" value="ANKYRIN REPEAT CONTAINING"/>
    <property type="match status" value="1"/>
</dbReference>
<dbReference type="GO" id="GO:0004672">
    <property type="term" value="F:protein kinase activity"/>
    <property type="evidence" value="ECO:0007669"/>
    <property type="project" value="InterPro"/>
</dbReference>
<keyword evidence="2 3" id="KW-0040">ANK repeat</keyword>
<dbReference type="Gene3D" id="1.10.510.10">
    <property type="entry name" value="Transferase(Phosphotransferase) domain 1"/>
    <property type="match status" value="1"/>
</dbReference>
<dbReference type="Gene3D" id="1.25.40.20">
    <property type="entry name" value="Ankyrin repeat-containing domain"/>
    <property type="match status" value="9"/>
</dbReference>
<dbReference type="InterPro" id="IPR002110">
    <property type="entry name" value="Ankyrin_rpt"/>
</dbReference>
<feature type="repeat" description="ANK" evidence="3">
    <location>
        <begin position="302"/>
        <end position="334"/>
    </location>
</feature>
<dbReference type="OrthoDB" id="204376at2759"/>
<dbReference type="InParanoid" id="A0A2R5GNN0"/>
<feature type="repeat" description="ANK" evidence="3">
    <location>
        <begin position="71"/>
        <end position="103"/>
    </location>
</feature>
<evidence type="ECO:0000259" key="4">
    <source>
        <dbReference type="PROSITE" id="PS50011"/>
    </source>
</evidence>
<organism evidence="6 7">
    <name type="scientific">Hondaea fermentalgiana</name>
    <dbReference type="NCBI Taxonomy" id="2315210"/>
    <lineage>
        <taxon>Eukaryota</taxon>
        <taxon>Sar</taxon>
        <taxon>Stramenopiles</taxon>
        <taxon>Bigyra</taxon>
        <taxon>Labyrinthulomycetes</taxon>
        <taxon>Thraustochytrida</taxon>
        <taxon>Thraustochytriidae</taxon>
        <taxon>Hondaea</taxon>
    </lineage>
</organism>
<feature type="repeat" description="ANK" evidence="3">
    <location>
        <begin position="754"/>
        <end position="786"/>
    </location>
</feature>
<dbReference type="PROSITE" id="PS50175">
    <property type="entry name" value="ASP_PROT_RETROV"/>
    <property type="match status" value="1"/>
</dbReference>
<dbReference type="PRINTS" id="PR01415">
    <property type="entry name" value="ANKYRIN"/>
</dbReference>
<feature type="repeat" description="ANK" evidence="3">
    <location>
        <begin position="1003"/>
        <end position="1035"/>
    </location>
</feature>
<feature type="repeat" description="ANK" evidence="3">
    <location>
        <begin position="576"/>
        <end position="608"/>
    </location>
</feature>
<feature type="repeat" description="ANK" evidence="3">
    <location>
        <begin position="643"/>
        <end position="675"/>
    </location>
</feature>
<dbReference type="Proteomes" id="UP000241890">
    <property type="component" value="Unassembled WGS sequence"/>
</dbReference>
<feature type="repeat" description="ANK" evidence="3">
    <location>
        <begin position="368"/>
        <end position="400"/>
    </location>
</feature>
<gene>
    <name evidence="6" type="ORF">FCC1311_087152</name>
</gene>
<feature type="repeat" description="ANK" evidence="3">
    <location>
        <begin position="820"/>
        <end position="852"/>
    </location>
</feature>
<dbReference type="Pfam" id="PF00023">
    <property type="entry name" value="Ank"/>
    <property type="match status" value="3"/>
</dbReference>
<dbReference type="GO" id="GO:0004190">
    <property type="term" value="F:aspartic-type endopeptidase activity"/>
    <property type="evidence" value="ECO:0007669"/>
    <property type="project" value="InterPro"/>
</dbReference>
<dbReference type="PROSITE" id="PS50011">
    <property type="entry name" value="PROTEIN_KINASE_DOM"/>
    <property type="match status" value="1"/>
</dbReference>
<keyword evidence="7" id="KW-1185">Reference proteome</keyword>
<feature type="domain" description="Protein kinase" evidence="4">
    <location>
        <begin position="1553"/>
        <end position="1807"/>
    </location>
</feature>
<feature type="repeat" description="ANK" evidence="3">
    <location>
        <begin position="401"/>
        <end position="433"/>
    </location>
</feature>
<dbReference type="PROSITE" id="PS50297">
    <property type="entry name" value="ANK_REP_REGION"/>
    <property type="match status" value="17"/>
</dbReference>
<dbReference type="SMART" id="SM00220">
    <property type="entry name" value="S_TKc"/>
    <property type="match status" value="1"/>
</dbReference>
<dbReference type="InterPro" id="IPR000719">
    <property type="entry name" value="Prot_kinase_dom"/>
</dbReference>
<evidence type="ECO:0000256" key="2">
    <source>
        <dbReference type="ARBA" id="ARBA00023043"/>
    </source>
</evidence>
<accession>A0A2R5GNN0</accession>
<feature type="domain" description="Peptidase A2" evidence="5">
    <location>
        <begin position="220"/>
        <end position="238"/>
    </location>
</feature>
<dbReference type="SUPFAM" id="SSF56112">
    <property type="entry name" value="Protein kinase-like (PK-like)"/>
    <property type="match status" value="1"/>
</dbReference>
<feature type="repeat" description="ANK" evidence="3">
    <location>
        <begin position="787"/>
        <end position="819"/>
    </location>
</feature>
<dbReference type="Pfam" id="PF12796">
    <property type="entry name" value="Ank_2"/>
    <property type="match status" value="6"/>
</dbReference>
<feature type="repeat" description="ANK" evidence="3">
    <location>
        <begin position="137"/>
        <end position="169"/>
    </location>
</feature>
<dbReference type="PROSITE" id="PS50088">
    <property type="entry name" value="ANK_REPEAT"/>
    <property type="match status" value="20"/>
</dbReference>
<feature type="repeat" description="ANK" evidence="3">
    <location>
        <begin position="236"/>
        <end position="268"/>
    </location>
</feature>
<feature type="repeat" description="ANK" evidence="3">
    <location>
        <begin position="335"/>
        <end position="367"/>
    </location>
</feature>
<dbReference type="InterPro" id="IPR036770">
    <property type="entry name" value="Ankyrin_rpt-contain_sf"/>
</dbReference>
<dbReference type="CDD" id="cd00180">
    <property type="entry name" value="PKc"/>
    <property type="match status" value="1"/>
</dbReference>